<dbReference type="AlphaFoldDB" id="A0A0F9AAN1"/>
<proteinExistence type="predicted"/>
<accession>A0A0F9AAN1</accession>
<protein>
    <submittedName>
        <fullName evidence="1">Uncharacterized protein</fullName>
    </submittedName>
</protein>
<comment type="caution">
    <text evidence="1">The sequence shown here is derived from an EMBL/GenBank/DDBJ whole genome shotgun (WGS) entry which is preliminary data.</text>
</comment>
<feature type="non-terminal residue" evidence="1">
    <location>
        <position position="51"/>
    </location>
</feature>
<gene>
    <name evidence="1" type="ORF">LCGC14_2872620</name>
</gene>
<name>A0A0F9AAN1_9ZZZZ</name>
<sequence length="51" mass="5651">MVMKTSEELTVSGKPGAERVSLKDELGYGALSRELATLADLIERRLLPNQY</sequence>
<dbReference type="EMBL" id="LAZR01055816">
    <property type="protein sequence ID" value="KKK75549.1"/>
    <property type="molecule type" value="Genomic_DNA"/>
</dbReference>
<evidence type="ECO:0000313" key="1">
    <source>
        <dbReference type="EMBL" id="KKK75549.1"/>
    </source>
</evidence>
<reference evidence="1" key="1">
    <citation type="journal article" date="2015" name="Nature">
        <title>Complex archaea that bridge the gap between prokaryotes and eukaryotes.</title>
        <authorList>
            <person name="Spang A."/>
            <person name="Saw J.H."/>
            <person name="Jorgensen S.L."/>
            <person name="Zaremba-Niedzwiedzka K."/>
            <person name="Martijn J."/>
            <person name="Lind A.E."/>
            <person name="van Eijk R."/>
            <person name="Schleper C."/>
            <person name="Guy L."/>
            <person name="Ettema T.J."/>
        </authorList>
    </citation>
    <scope>NUCLEOTIDE SEQUENCE</scope>
</reference>
<organism evidence="1">
    <name type="scientific">marine sediment metagenome</name>
    <dbReference type="NCBI Taxonomy" id="412755"/>
    <lineage>
        <taxon>unclassified sequences</taxon>
        <taxon>metagenomes</taxon>
        <taxon>ecological metagenomes</taxon>
    </lineage>
</organism>